<sequence length="127" mass="14999">MHDEFFKCFIDDLGEATQHRPVPTESIKKWQGKLPRQLLYYWKTEGWDSYQDGVFNIVNPDDYEDIVDMWLEDTPFESTDTYHAIARSGFGKLYLCGEQTGINLTLDCVFNTFFILQKELIKKKRKS</sequence>
<accession>A0ABT5M7V4</accession>
<evidence type="ECO:0000259" key="1">
    <source>
        <dbReference type="Pfam" id="PF08887"/>
    </source>
</evidence>
<dbReference type="InterPro" id="IPR014983">
    <property type="entry name" value="GAD-rel"/>
</dbReference>
<dbReference type="EMBL" id="JAQRFO010000040">
    <property type="protein sequence ID" value="MDC9623068.1"/>
    <property type="molecule type" value="Genomic_DNA"/>
</dbReference>
<feature type="domain" description="GAD-related" evidence="1">
    <location>
        <begin position="5"/>
        <end position="108"/>
    </location>
</feature>
<protein>
    <submittedName>
        <fullName evidence="2">GAD-like domain-containing protein</fullName>
    </submittedName>
</protein>
<organism evidence="2 3">
    <name type="scientific">Xenorhabdus aichiensis</name>
    <dbReference type="NCBI Taxonomy" id="3025874"/>
    <lineage>
        <taxon>Bacteria</taxon>
        <taxon>Pseudomonadati</taxon>
        <taxon>Pseudomonadota</taxon>
        <taxon>Gammaproteobacteria</taxon>
        <taxon>Enterobacterales</taxon>
        <taxon>Morganellaceae</taxon>
        <taxon>Xenorhabdus</taxon>
    </lineage>
</organism>
<evidence type="ECO:0000313" key="2">
    <source>
        <dbReference type="EMBL" id="MDC9623068.1"/>
    </source>
</evidence>
<name>A0ABT5M7V4_9GAMM</name>
<evidence type="ECO:0000313" key="3">
    <source>
        <dbReference type="Proteomes" id="UP001214757"/>
    </source>
</evidence>
<reference evidence="2 3" key="1">
    <citation type="submission" date="2023-02" db="EMBL/GenBank/DDBJ databases">
        <title>Entomopathogenic bacteria.</title>
        <authorList>
            <person name="Machado R.A."/>
        </authorList>
    </citation>
    <scope>NUCLEOTIDE SEQUENCE [LARGE SCALE GENOMIC DNA]</scope>
    <source>
        <strain evidence="2 3">XENO-7</strain>
    </source>
</reference>
<keyword evidence="3" id="KW-1185">Reference proteome</keyword>
<dbReference type="Proteomes" id="UP001214757">
    <property type="component" value="Unassembled WGS sequence"/>
</dbReference>
<proteinExistence type="predicted"/>
<comment type="caution">
    <text evidence="2">The sequence shown here is derived from an EMBL/GenBank/DDBJ whole genome shotgun (WGS) entry which is preliminary data.</text>
</comment>
<dbReference type="RefSeq" id="WP_273580588.1">
    <property type="nucleotide sequence ID" value="NZ_JAQRFO010000040.1"/>
</dbReference>
<dbReference type="Pfam" id="PF08887">
    <property type="entry name" value="GAD-like"/>
    <property type="match status" value="1"/>
</dbReference>
<gene>
    <name evidence="2" type="ORF">PSI22_15845</name>
</gene>